<reference evidence="2" key="1">
    <citation type="submission" date="2009-10" db="EMBL/GenBank/DDBJ databases">
        <title>Diversity of trophic interactions inside an arsenic-rich microbial ecosystem.</title>
        <authorList>
            <person name="Bertin P.N."/>
            <person name="Heinrich-Salmeron A."/>
            <person name="Pelletier E."/>
            <person name="Goulhen-Chollet F."/>
            <person name="Arsene-Ploetze F."/>
            <person name="Gallien S."/>
            <person name="Calteau A."/>
            <person name="Vallenet D."/>
            <person name="Casiot C."/>
            <person name="Chane-Woon-Ming B."/>
            <person name="Giloteaux L."/>
            <person name="Barakat M."/>
            <person name="Bonnefoy V."/>
            <person name="Bruneel O."/>
            <person name="Chandler M."/>
            <person name="Cleiss J."/>
            <person name="Duran R."/>
            <person name="Elbaz-Poulichet F."/>
            <person name="Fonknechten N."/>
            <person name="Lauga B."/>
            <person name="Mornico D."/>
            <person name="Ortet P."/>
            <person name="Schaeffer C."/>
            <person name="Siguier P."/>
            <person name="Alexander Thil Smith A."/>
            <person name="Van Dorsselaer A."/>
            <person name="Weissenbach J."/>
            <person name="Medigue C."/>
            <person name="Le Paslier D."/>
        </authorList>
    </citation>
    <scope>NUCLEOTIDE SEQUENCE</scope>
</reference>
<proteinExistence type="predicted"/>
<keyword evidence="1" id="KW-0547">Nucleotide-binding</keyword>
<dbReference type="Pfam" id="PF02597">
    <property type="entry name" value="ThiS"/>
    <property type="match status" value="1"/>
</dbReference>
<dbReference type="AlphaFoldDB" id="E6PCE6"/>
<dbReference type="Gene3D" id="3.10.20.30">
    <property type="match status" value="1"/>
</dbReference>
<dbReference type="SUPFAM" id="SSF54285">
    <property type="entry name" value="MoaD/ThiS"/>
    <property type="match status" value="1"/>
</dbReference>
<dbReference type="GO" id="GO:0006777">
    <property type="term" value="P:Mo-molybdopterin cofactor biosynthetic process"/>
    <property type="evidence" value="ECO:0007669"/>
    <property type="project" value="InterPro"/>
</dbReference>
<name>E6PCE6_9ZZZZ</name>
<evidence type="ECO:0000313" key="2">
    <source>
        <dbReference type="EMBL" id="CBH74130.1"/>
    </source>
</evidence>
<accession>E6PCE6</accession>
<dbReference type="InterPro" id="IPR016155">
    <property type="entry name" value="Mopterin_synth/thiamin_S_b"/>
</dbReference>
<gene>
    <name evidence="2" type="primary">moaD</name>
    <name evidence="2" type="ORF">CARN1_2017</name>
</gene>
<dbReference type="InterPro" id="IPR003749">
    <property type="entry name" value="ThiS/MoaD-like"/>
</dbReference>
<dbReference type="EMBL" id="CABL01000001">
    <property type="protein sequence ID" value="CBH74130.1"/>
    <property type="molecule type" value="Genomic_DNA"/>
</dbReference>
<protein>
    <submittedName>
        <fullName evidence="2">Molybdopterin synthase, small subunit</fullName>
    </submittedName>
</protein>
<evidence type="ECO:0000256" key="1">
    <source>
        <dbReference type="ARBA" id="ARBA00022741"/>
    </source>
</evidence>
<dbReference type="PANTHER" id="PTHR33359:SF1">
    <property type="entry name" value="MOLYBDOPTERIN SYNTHASE SULFUR CARRIER SUBUNIT"/>
    <property type="match status" value="1"/>
</dbReference>
<dbReference type="GO" id="GO:0000166">
    <property type="term" value="F:nucleotide binding"/>
    <property type="evidence" value="ECO:0007669"/>
    <property type="project" value="UniProtKB-KW"/>
</dbReference>
<dbReference type="GO" id="GO:1990133">
    <property type="term" value="C:molybdopterin adenylyltransferase complex"/>
    <property type="evidence" value="ECO:0007669"/>
    <property type="project" value="TreeGrafter"/>
</dbReference>
<dbReference type="InterPro" id="IPR012675">
    <property type="entry name" value="Beta-grasp_dom_sf"/>
</dbReference>
<dbReference type="CDD" id="cd00754">
    <property type="entry name" value="Ubl_MoaD"/>
    <property type="match status" value="1"/>
</dbReference>
<sequence length="81" mass="8967">MPVVRLFAFARLRELLGERRDVAVADGATVGDLWEALVREEPRLTEFARGTRFARNDRLCSAEVPVRDGDEIALLPPFGGG</sequence>
<comment type="caution">
    <text evidence="2">The sequence shown here is derived from an EMBL/GenBank/DDBJ whole genome shotgun (WGS) entry which is preliminary data.</text>
</comment>
<organism evidence="2">
    <name type="scientific">mine drainage metagenome</name>
    <dbReference type="NCBI Taxonomy" id="410659"/>
    <lineage>
        <taxon>unclassified sequences</taxon>
        <taxon>metagenomes</taxon>
        <taxon>ecological metagenomes</taxon>
    </lineage>
</organism>
<dbReference type="PANTHER" id="PTHR33359">
    <property type="entry name" value="MOLYBDOPTERIN SYNTHASE SULFUR CARRIER SUBUNIT"/>
    <property type="match status" value="1"/>
</dbReference>
<dbReference type="InterPro" id="IPR044672">
    <property type="entry name" value="MOCS2A"/>
</dbReference>